<feature type="compositionally biased region" description="Low complexity" evidence="9">
    <location>
        <begin position="397"/>
        <end position="471"/>
    </location>
</feature>
<dbReference type="PANTHER" id="PTHR10160">
    <property type="entry name" value="NAD(P) TRANSHYDROGENASE"/>
    <property type="match status" value="1"/>
</dbReference>
<evidence type="ECO:0000259" key="11">
    <source>
        <dbReference type="SMART" id="SM01003"/>
    </source>
</evidence>
<comment type="catalytic activity">
    <reaction evidence="7 8">
        <text>NAD(+) + NADPH + H(+)(in) = NADH + NADP(+) + H(+)(out)</text>
        <dbReference type="Rhea" id="RHEA:47992"/>
        <dbReference type="ChEBI" id="CHEBI:15378"/>
        <dbReference type="ChEBI" id="CHEBI:57540"/>
        <dbReference type="ChEBI" id="CHEBI:57783"/>
        <dbReference type="ChEBI" id="CHEBI:57945"/>
        <dbReference type="ChEBI" id="CHEBI:58349"/>
        <dbReference type="EC" id="7.1.1.1"/>
    </reaction>
</comment>
<keyword evidence="13" id="KW-1185">Reference proteome</keyword>
<keyword evidence="6 8" id="KW-0520">NAD</keyword>
<dbReference type="EC" id="7.1.1.1" evidence="8"/>
<dbReference type="InterPro" id="IPR036291">
    <property type="entry name" value="NAD(P)-bd_dom_sf"/>
</dbReference>
<keyword evidence="5 8" id="KW-1278">Translocase</keyword>
<dbReference type="Pfam" id="PF05222">
    <property type="entry name" value="AlaDh_PNT_N"/>
    <property type="match status" value="1"/>
</dbReference>
<dbReference type="Gene3D" id="3.40.50.720">
    <property type="entry name" value="NAD(P)-binding Rossmann-like Domain"/>
    <property type="match status" value="2"/>
</dbReference>
<evidence type="ECO:0000256" key="7">
    <source>
        <dbReference type="ARBA" id="ARBA00048202"/>
    </source>
</evidence>
<organism evidence="12 13">
    <name type="scientific">Pelagibacterium lentulum</name>
    <dbReference type="NCBI Taxonomy" id="2029865"/>
    <lineage>
        <taxon>Bacteria</taxon>
        <taxon>Pseudomonadati</taxon>
        <taxon>Pseudomonadota</taxon>
        <taxon>Alphaproteobacteria</taxon>
        <taxon>Hyphomicrobiales</taxon>
        <taxon>Devosiaceae</taxon>
        <taxon>Pelagibacterium</taxon>
    </lineage>
</organism>
<feature type="region of interest" description="Disordered" evidence="9">
    <location>
        <begin position="378"/>
        <end position="489"/>
    </location>
</feature>
<evidence type="ECO:0000256" key="3">
    <source>
        <dbReference type="ARBA" id="ARBA00022741"/>
    </source>
</evidence>
<dbReference type="AlphaFoldDB" id="A0A916W1E6"/>
<dbReference type="InterPro" id="IPR008143">
    <property type="entry name" value="Ala_DH/PNT_CS2"/>
</dbReference>
<name>A0A916W1E6_9HYPH</name>
<dbReference type="SMART" id="SM01002">
    <property type="entry name" value="AlaDh_PNT_C"/>
    <property type="match status" value="1"/>
</dbReference>
<comment type="function">
    <text evidence="1 8">The transhydrogenation between NADH and NADP is coupled to respiration and ATP hydrolysis and functions as a proton pump across the membrane.</text>
</comment>
<dbReference type="PROSITE" id="PS00837">
    <property type="entry name" value="ALADH_PNT_2"/>
    <property type="match status" value="1"/>
</dbReference>
<evidence type="ECO:0000256" key="5">
    <source>
        <dbReference type="ARBA" id="ARBA00022967"/>
    </source>
</evidence>
<protein>
    <recommendedName>
        <fullName evidence="8">NAD(P) transhydrogenase subunit alpha</fullName>
        <ecNumber evidence="8">7.1.1.1</ecNumber>
    </recommendedName>
</protein>
<dbReference type="GO" id="GO:0005886">
    <property type="term" value="C:plasma membrane"/>
    <property type="evidence" value="ECO:0007669"/>
    <property type="project" value="TreeGrafter"/>
</dbReference>
<dbReference type="InterPro" id="IPR007698">
    <property type="entry name" value="AlaDH/PNT_NAD(H)-bd"/>
</dbReference>
<dbReference type="SMART" id="SM01003">
    <property type="entry name" value="AlaDh_PNT_N"/>
    <property type="match status" value="1"/>
</dbReference>
<dbReference type="Pfam" id="PF01262">
    <property type="entry name" value="AlaDh_PNT_C"/>
    <property type="match status" value="1"/>
</dbReference>
<dbReference type="SUPFAM" id="SSF52283">
    <property type="entry name" value="Formate/glycerate dehydrogenase catalytic domain-like"/>
    <property type="match status" value="1"/>
</dbReference>
<dbReference type="OrthoDB" id="9804592at2"/>
<evidence type="ECO:0000313" key="13">
    <source>
        <dbReference type="Proteomes" id="UP000596977"/>
    </source>
</evidence>
<dbReference type="NCBIfam" id="NF006942">
    <property type="entry name" value="PRK09424.1"/>
    <property type="match status" value="1"/>
</dbReference>
<dbReference type="CDD" id="cd05304">
    <property type="entry name" value="Rubrum_tdh"/>
    <property type="match status" value="1"/>
</dbReference>
<dbReference type="EMBL" id="BMKB01000005">
    <property type="protein sequence ID" value="GGA58430.1"/>
    <property type="molecule type" value="Genomic_DNA"/>
</dbReference>
<dbReference type="PANTHER" id="PTHR10160:SF19">
    <property type="entry name" value="PROTON-TRANSLOCATING NAD(P)(+) TRANSHYDROGENASE"/>
    <property type="match status" value="1"/>
</dbReference>
<dbReference type="InterPro" id="IPR026255">
    <property type="entry name" value="NADP_transhyd_a"/>
</dbReference>
<dbReference type="SUPFAM" id="SSF51735">
    <property type="entry name" value="NAD(P)-binding Rossmann-fold domains"/>
    <property type="match status" value="1"/>
</dbReference>
<evidence type="ECO:0000256" key="8">
    <source>
        <dbReference type="PIRNR" id="PIRNR000203"/>
    </source>
</evidence>
<comment type="similarity">
    <text evidence="2 8">Belongs to the AlaDH/PNT family.</text>
</comment>
<dbReference type="PIRSF" id="PIRSF000203">
    <property type="entry name" value="NADP_transhydrogenase_alpha"/>
    <property type="match status" value="1"/>
</dbReference>
<dbReference type="InterPro" id="IPR007886">
    <property type="entry name" value="AlaDH/PNT_N"/>
</dbReference>
<comment type="caution">
    <text evidence="12">The sequence shown here is derived from an EMBL/GenBank/DDBJ whole genome shotgun (WGS) entry which is preliminary data.</text>
</comment>
<feature type="compositionally biased region" description="Basic residues" evidence="9">
    <location>
        <begin position="472"/>
        <end position="482"/>
    </location>
</feature>
<evidence type="ECO:0000313" key="12">
    <source>
        <dbReference type="EMBL" id="GGA58430.1"/>
    </source>
</evidence>
<dbReference type="GO" id="GO:0050661">
    <property type="term" value="F:NADP binding"/>
    <property type="evidence" value="ECO:0007669"/>
    <property type="project" value="TreeGrafter"/>
</dbReference>
<feature type="domain" description="Alanine dehydrogenase/pyridine nucleotide transhydrogenase NAD(H)-binding" evidence="10">
    <location>
        <begin position="148"/>
        <end position="312"/>
    </location>
</feature>
<sequence>MKIAILRERLGGETRVAATPDSVTKLVGLGAEVSVEKGAGEASRIPDALYAAAGAKVEAGAAATLKGANVVLAVRRPEAKSLGGIAKGALVLAVMDPFGNEADLAALAKTGISAFGMEFMPRITRAQVMDVLSSQANLAGYQSVIDAAAAFDRALPMMMTAAGTVRAAKVFVMGAGVAGLQAIATARRLGAAVSATDVRAAAGEQVESLGAKFIMTEALKDASGTGGYARELTKKEQAAQAELVAGHIAKQDIVITTALIPGRPAPKLVTKAMVESMAPGSVIVDLAAERGGNVEVTKPGAVSVHKDVTVIGTLNMAGKIAATASQLYAKNLLAFLETMIDKEKKALAVNWEDELVAATLLTRDGAIVHPALAAVPKPAAASKPAAKKAPAKKAPAKAESASAAAKVEPKAPAKTGAAAKAPAAKSATAAKPTAKAPAKTGAPAKTSAAKPAAAKSSAAKAGTAKSGTAKPAARKPAAKKPAAKKDGDQ</sequence>
<gene>
    <name evidence="12" type="primary">pntA</name>
    <name evidence="12" type="ORF">GCM10011499_30700</name>
</gene>
<keyword evidence="3 8" id="KW-0547">Nucleotide-binding</keyword>
<evidence type="ECO:0000256" key="9">
    <source>
        <dbReference type="SAM" id="MobiDB-lite"/>
    </source>
</evidence>
<evidence type="ECO:0000256" key="2">
    <source>
        <dbReference type="ARBA" id="ARBA00005689"/>
    </source>
</evidence>
<keyword evidence="4 8" id="KW-0521">NADP</keyword>
<dbReference type="RefSeq" id="WP_127073771.1">
    <property type="nucleotide sequence ID" value="NZ_BMKB01000005.1"/>
</dbReference>
<dbReference type="Proteomes" id="UP000596977">
    <property type="component" value="Unassembled WGS sequence"/>
</dbReference>
<dbReference type="GO" id="GO:0006740">
    <property type="term" value="P:NADPH regeneration"/>
    <property type="evidence" value="ECO:0007669"/>
    <property type="project" value="TreeGrafter"/>
</dbReference>
<evidence type="ECO:0000259" key="10">
    <source>
        <dbReference type="SMART" id="SM01002"/>
    </source>
</evidence>
<feature type="compositionally biased region" description="Basic residues" evidence="9">
    <location>
        <begin position="385"/>
        <end position="395"/>
    </location>
</feature>
<evidence type="ECO:0000256" key="6">
    <source>
        <dbReference type="ARBA" id="ARBA00023027"/>
    </source>
</evidence>
<dbReference type="GO" id="GO:0016491">
    <property type="term" value="F:oxidoreductase activity"/>
    <property type="evidence" value="ECO:0007669"/>
    <property type="project" value="InterPro"/>
</dbReference>
<proteinExistence type="inferred from homology"/>
<evidence type="ECO:0000256" key="4">
    <source>
        <dbReference type="ARBA" id="ARBA00022857"/>
    </source>
</evidence>
<evidence type="ECO:0000256" key="1">
    <source>
        <dbReference type="ARBA" id="ARBA00003943"/>
    </source>
</evidence>
<dbReference type="GO" id="GO:0008750">
    <property type="term" value="F:proton-translocating NAD(P)+ transhydrogenase activity"/>
    <property type="evidence" value="ECO:0007669"/>
    <property type="project" value="UniProtKB-EC"/>
</dbReference>
<accession>A0A916W1E6</accession>
<reference evidence="12 13" key="1">
    <citation type="journal article" date="2014" name="Int. J. Syst. Evol. Microbiol.">
        <title>Complete genome sequence of Corynebacterium casei LMG S-19264T (=DSM 44701T), isolated from a smear-ripened cheese.</title>
        <authorList>
            <consortium name="US DOE Joint Genome Institute (JGI-PGF)"/>
            <person name="Walter F."/>
            <person name="Albersmeier A."/>
            <person name="Kalinowski J."/>
            <person name="Ruckert C."/>
        </authorList>
    </citation>
    <scope>NUCLEOTIDE SEQUENCE [LARGE SCALE GENOMIC DNA]</scope>
    <source>
        <strain evidence="12 13">CGMCC 1.15896</strain>
    </source>
</reference>
<feature type="domain" description="Alanine dehydrogenase/pyridine nucleotide transhydrogenase N-terminal" evidence="11">
    <location>
        <begin position="4"/>
        <end position="139"/>
    </location>
</feature>